<dbReference type="PROSITE" id="PS50263">
    <property type="entry name" value="CN_HYDROLASE"/>
    <property type="match status" value="1"/>
</dbReference>
<dbReference type="InterPro" id="IPR001110">
    <property type="entry name" value="UPF0012_CS"/>
</dbReference>
<dbReference type="PROSITE" id="PS01227">
    <property type="entry name" value="UPF0012"/>
    <property type="match status" value="1"/>
</dbReference>
<evidence type="ECO:0000313" key="4">
    <source>
        <dbReference type="Proteomes" id="UP000189464"/>
    </source>
</evidence>
<dbReference type="SUPFAM" id="SSF56317">
    <property type="entry name" value="Carbon-nitrogen hydrolase"/>
    <property type="match status" value="1"/>
</dbReference>
<organism evidence="3 4">
    <name type="scientific">Desulforamulus ferrireducens</name>
    <dbReference type="NCBI Taxonomy" id="1833852"/>
    <lineage>
        <taxon>Bacteria</taxon>
        <taxon>Bacillati</taxon>
        <taxon>Bacillota</taxon>
        <taxon>Clostridia</taxon>
        <taxon>Eubacteriales</taxon>
        <taxon>Peptococcaceae</taxon>
        <taxon>Desulforamulus</taxon>
    </lineage>
</organism>
<evidence type="ECO:0000259" key="2">
    <source>
        <dbReference type="PROSITE" id="PS50263"/>
    </source>
</evidence>
<sequence length="282" mass="31248">MQDITIALVQMQARLGLIQENLNKIAHYVQEASSKQVDIICFPEMCLQGYSRQPMTNLALDLENSVIIDQLSQLAKEKSITVIVGLAEKNDHGKPYITQVVALADGNIVKYRKTHLGRSEQPFYSPGNDIKVIKTPKINFGIQICYDLHFPEMTTILSLQGAELILAPHASPSIVGDRRDIWLKYLIARAYDNCVFVAACNLVGDDGEGHSYCGGAMVIDPKGQVIAEDFNGTEGMLVAKLDASKINLIRGQESCSMANSFYLNDRRPELYGALLKDEHFAK</sequence>
<dbReference type="InterPro" id="IPR003010">
    <property type="entry name" value="C-N_Hydrolase"/>
</dbReference>
<keyword evidence="4" id="KW-1185">Reference proteome</keyword>
<evidence type="ECO:0000256" key="1">
    <source>
        <dbReference type="ARBA" id="ARBA00010613"/>
    </source>
</evidence>
<dbReference type="Gene3D" id="3.60.110.10">
    <property type="entry name" value="Carbon-nitrogen hydrolase"/>
    <property type="match status" value="1"/>
</dbReference>
<dbReference type="Proteomes" id="UP000189464">
    <property type="component" value="Chromosome"/>
</dbReference>
<dbReference type="PANTHER" id="PTHR23088:SF27">
    <property type="entry name" value="DEAMINATED GLUTATHIONE AMIDASE"/>
    <property type="match status" value="1"/>
</dbReference>
<protein>
    <submittedName>
        <fullName evidence="3">Nitrilase</fullName>
    </submittedName>
</protein>
<dbReference type="InterPro" id="IPR036526">
    <property type="entry name" value="C-N_Hydrolase_sf"/>
</dbReference>
<name>A0A1S6IXS1_9FIRM</name>
<gene>
    <name evidence="3" type="ORF">B0537_11010</name>
</gene>
<dbReference type="KEGG" id="dfg:B0537_11010"/>
<dbReference type="RefSeq" id="WP_077714625.1">
    <property type="nucleotide sequence ID" value="NZ_CP019698.1"/>
</dbReference>
<dbReference type="STRING" id="1833852.B0537_11010"/>
<dbReference type="PANTHER" id="PTHR23088">
    <property type="entry name" value="NITRILASE-RELATED"/>
    <property type="match status" value="1"/>
</dbReference>
<dbReference type="CDD" id="cd07585">
    <property type="entry name" value="nitrilase_7"/>
    <property type="match status" value="1"/>
</dbReference>
<feature type="domain" description="CN hydrolase" evidence="2">
    <location>
        <begin position="4"/>
        <end position="243"/>
    </location>
</feature>
<comment type="similarity">
    <text evidence="1">Belongs to the carbon-nitrogen hydrolase superfamily. NIT1/NIT2 family.</text>
</comment>
<reference evidence="3 4" key="1">
    <citation type="journal article" date="2016" name="Int. J. Syst. Evol. Microbiol.">
        <title>Desulfotomaculum ferrireducens sp. nov., a moderately thermophilic sulfate-reducing and dissimilatory Fe(III)-reducing bacterium isolated from compost.</title>
        <authorList>
            <person name="Yang G."/>
            <person name="Guo J."/>
            <person name="Zhuang L."/>
            <person name="Yuan Y."/>
            <person name="Zhou S."/>
        </authorList>
    </citation>
    <scope>NUCLEOTIDE SEQUENCE [LARGE SCALE GENOMIC DNA]</scope>
    <source>
        <strain evidence="3 4">GSS09</strain>
    </source>
</reference>
<proteinExistence type="inferred from homology"/>
<dbReference type="OrthoDB" id="9811121at2"/>
<dbReference type="Pfam" id="PF00795">
    <property type="entry name" value="CN_hydrolase"/>
    <property type="match status" value="1"/>
</dbReference>
<dbReference type="EMBL" id="CP019698">
    <property type="protein sequence ID" value="AQS59561.1"/>
    <property type="molecule type" value="Genomic_DNA"/>
</dbReference>
<evidence type="ECO:0000313" key="3">
    <source>
        <dbReference type="EMBL" id="AQS59561.1"/>
    </source>
</evidence>
<accession>A0A1S6IXS1</accession>
<dbReference type="AlphaFoldDB" id="A0A1S6IXS1"/>